<dbReference type="Proteomes" id="UP001217417">
    <property type="component" value="Unassembled WGS sequence"/>
</dbReference>
<evidence type="ECO:0000313" key="2">
    <source>
        <dbReference type="EMBL" id="KAJ8104128.1"/>
    </source>
</evidence>
<dbReference type="EMBL" id="JARPMG010000001">
    <property type="protein sequence ID" value="KAJ8104128.1"/>
    <property type="molecule type" value="Genomic_DNA"/>
</dbReference>
<accession>A0AAD7QZ73</accession>
<reference evidence="2" key="1">
    <citation type="submission" date="2023-03" db="EMBL/GenBank/DDBJ databases">
        <title>Near-Complete genome sequence of Lipomyces tetrasporous NRRL Y-64009, an oleaginous yeast capable of growing on lignocellulosic hydrolysates.</title>
        <authorList>
            <consortium name="Lawrence Berkeley National Laboratory"/>
            <person name="Jagtap S.S."/>
            <person name="Liu J.-J."/>
            <person name="Walukiewicz H.E."/>
            <person name="Pangilinan J."/>
            <person name="Lipzen A."/>
            <person name="Ahrendt S."/>
            <person name="Koriabine M."/>
            <person name="Cobaugh K."/>
            <person name="Salamov A."/>
            <person name="Yoshinaga Y."/>
            <person name="Ng V."/>
            <person name="Daum C."/>
            <person name="Grigoriev I.V."/>
            <person name="Slininger P.J."/>
            <person name="Dien B.S."/>
            <person name="Jin Y.-S."/>
            <person name="Rao C.V."/>
        </authorList>
    </citation>
    <scope>NUCLEOTIDE SEQUENCE</scope>
    <source>
        <strain evidence="2">NRRL Y-64009</strain>
    </source>
</reference>
<feature type="compositionally biased region" description="Basic and acidic residues" evidence="1">
    <location>
        <begin position="332"/>
        <end position="344"/>
    </location>
</feature>
<feature type="compositionally biased region" description="Basic and acidic residues" evidence="1">
    <location>
        <begin position="409"/>
        <end position="419"/>
    </location>
</feature>
<evidence type="ECO:0000256" key="1">
    <source>
        <dbReference type="SAM" id="MobiDB-lite"/>
    </source>
</evidence>
<organism evidence="2 3">
    <name type="scientific">Lipomyces tetrasporus</name>
    <dbReference type="NCBI Taxonomy" id="54092"/>
    <lineage>
        <taxon>Eukaryota</taxon>
        <taxon>Fungi</taxon>
        <taxon>Dikarya</taxon>
        <taxon>Ascomycota</taxon>
        <taxon>Saccharomycotina</taxon>
        <taxon>Lipomycetes</taxon>
        <taxon>Lipomycetales</taxon>
        <taxon>Lipomycetaceae</taxon>
        <taxon>Lipomyces</taxon>
    </lineage>
</organism>
<sequence>MPSSPVVITPPPFTTTSTSPENISSRSTATLSHSPSSGQDQNSATPTLSSPQPLVSRFRPLAPAPLQGTTPMAPPLRLSSSSTAQIFSPSSTTGSSGSSRAAGSNVTASSPRGQTIASDPADEEDWEDLPSAAIREMDQTNAQHQLFRANAAIRRLRSSLSVARTASTRYRFDSRVLRFETEESLKRYQVENFIIKRQVDILRVNLLRARPSDQKPSESEMAARIEADKYRWRLIRAKSRLFETQKMLEGKEMEIDRLRQRLGEGRLQRDGRVQGGSSLAGVARDGQNHNSKQRAGSNDDEGALAALGILASQVLSQQQMESSDEQTSCQETSERRTAHPEKEVGAISSASAIPTAQRVVAQESVTTQAAESDTDVSATDVEHTDTELDDQFEDAEEALAPTTSHSRMKNAESKADISNDNKATTEQIVDNGEDLNTLERATSAFRKSENTDNFDPDETIEVPSSPVALATFRSINERRSPRKLNLETQESESPLTPRKTLKHRRRRSSASTVSESESVFHDDQDMLISPSGRLKQKQSANPKKLRV</sequence>
<feature type="compositionally biased region" description="Polar residues" evidence="1">
    <location>
        <begin position="21"/>
        <end position="53"/>
    </location>
</feature>
<feature type="compositionally biased region" description="Polar residues" evidence="1">
    <location>
        <begin position="105"/>
        <end position="117"/>
    </location>
</feature>
<feature type="compositionally biased region" description="Basic residues" evidence="1">
    <location>
        <begin position="499"/>
        <end position="508"/>
    </location>
</feature>
<feature type="region of interest" description="Disordered" evidence="1">
    <location>
        <begin position="1"/>
        <end position="126"/>
    </location>
</feature>
<feature type="compositionally biased region" description="Low complexity" evidence="1">
    <location>
        <begin position="88"/>
        <end position="104"/>
    </location>
</feature>
<feature type="region of interest" description="Disordered" evidence="1">
    <location>
        <begin position="315"/>
        <end position="465"/>
    </location>
</feature>
<evidence type="ECO:0000313" key="3">
    <source>
        <dbReference type="Proteomes" id="UP001217417"/>
    </source>
</evidence>
<dbReference type="AlphaFoldDB" id="A0AAD7QZ73"/>
<gene>
    <name evidence="2" type="ORF">POJ06DRAFT_264953</name>
</gene>
<keyword evidence="3" id="KW-1185">Reference proteome</keyword>
<feature type="region of interest" description="Disordered" evidence="1">
    <location>
        <begin position="479"/>
        <end position="547"/>
    </location>
</feature>
<feature type="compositionally biased region" description="Polar residues" evidence="1">
    <location>
        <begin position="78"/>
        <end position="87"/>
    </location>
</feature>
<feature type="compositionally biased region" description="Acidic residues" evidence="1">
    <location>
        <begin position="387"/>
        <end position="397"/>
    </location>
</feature>
<proteinExistence type="predicted"/>
<feature type="compositionally biased region" description="Polar residues" evidence="1">
    <location>
        <begin position="363"/>
        <end position="377"/>
    </location>
</feature>
<name>A0AAD7QZ73_9ASCO</name>
<dbReference type="GeneID" id="80884201"/>
<dbReference type="RefSeq" id="XP_056047578.1">
    <property type="nucleotide sequence ID" value="XM_056189035.1"/>
</dbReference>
<feature type="region of interest" description="Disordered" evidence="1">
    <location>
        <begin position="266"/>
        <end position="299"/>
    </location>
</feature>
<protein>
    <submittedName>
        <fullName evidence="2">Uncharacterized protein</fullName>
    </submittedName>
</protein>
<feature type="compositionally biased region" description="Polar residues" evidence="1">
    <location>
        <begin position="315"/>
        <end position="331"/>
    </location>
</feature>
<comment type="caution">
    <text evidence="2">The sequence shown here is derived from an EMBL/GenBank/DDBJ whole genome shotgun (WGS) entry which is preliminary data.</text>
</comment>